<protein>
    <submittedName>
        <fullName evidence="2">Uncharacterized protein</fullName>
    </submittedName>
</protein>
<keyword evidence="3" id="KW-1185">Reference proteome</keyword>
<organism evidence="2 3">
    <name type="scientific">Chenopodium quinoa</name>
    <name type="common">Quinoa</name>
    <dbReference type="NCBI Taxonomy" id="63459"/>
    <lineage>
        <taxon>Eukaryota</taxon>
        <taxon>Viridiplantae</taxon>
        <taxon>Streptophyta</taxon>
        <taxon>Embryophyta</taxon>
        <taxon>Tracheophyta</taxon>
        <taxon>Spermatophyta</taxon>
        <taxon>Magnoliopsida</taxon>
        <taxon>eudicotyledons</taxon>
        <taxon>Gunneridae</taxon>
        <taxon>Pentapetalae</taxon>
        <taxon>Caryophyllales</taxon>
        <taxon>Chenopodiaceae</taxon>
        <taxon>Chenopodioideae</taxon>
        <taxon>Atripliceae</taxon>
        <taxon>Chenopodium</taxon>
    </lineage>
</organism>
<accession>A0A803KYY5</accession>
<dbReference type="EnsemblPlants" id="AUR62004244-RA">
    <property type="protein sequence ID" value="AUR62004244-RA:cds"/>
    <property type="gene ID" value="AUR62004244"/>
</dbReference>
<name>A0A803KYY5_CHEQI</name>
<proteinExistence type="predicted"/>
<evidence type="ECO:0000313" key="3">
    <source>
        <dbReference type="Proteomes" id="UP000596660"/>
    </source>
</evidence>
<evidence type="ECO:0000313" key="2">
    <source>
        <dbReference type="EnsemblPlants" id="AUR62004244-RA:cds"/>
    </source>
</evidence>
<reference evidence="2" key="2">
    <citation type="submission" date="2021-03" db="UniProtKB">
        <authorList>
            <consortium name="EnsemblPlants"/>
        </authorList>
    </citation>
    <scope>IDENTIFICATION</scope>
</reference>
<dbReference type="PANTHER" id="PTHR37218:SF2">
    <property type="entry name" value="COILED-COIL PROTEIN"/>
    <property type="match status" value="1"/>
</dbReference>
<evidence type="ECO:0000256" key="1">
    <source>
        <dbReference type="SAM" id="MobiDB-lite"/>
    </source>
</evidence>
<dbReference type="PANTHER" id="PTHR37218">
    <property type="entry name" value="COILED-COIL PROTEIN"/>
    <property type="match status" value="1"/>
</dbReference>
<dbReference type="OMA" id="DSPHGEH"/>
<feature type="compositionally biased region" description="Basic and acidic residues" evidence="1">
    <location>
        <begin position="97"/>
        <end position="114"/>
    </location>
</feature>
<dbReference type="AlphaFoldDB" id="A0A803KYY5"/>
<dbReference type="Gramene" id="AUR62004244-RA">
    <property type="protein sequence ID" value="AUR62004244-RA:cds"/>
    <property type="gene ID" value="AUR62004244"/>
</dbReference>
<sequence>MKRISDPFFSGSKKAKLIWSHKRPKAWLVECFAAHGGNNRLPPPPNTSSIDALPSKLRKILSFASSPVPANQGSAIDSKNTQKKSKKVDNALNKPHSKSEVDGKSKGTKGEKVKKSTVPQEKVSTDANEEKNKKKRKRKQANDLRFEAEMEKFLKAKKKKQKKGSSEQILDLPKHDIVKFGEVAEAPPKLPTIPAFRKAMSASNERLRLQAIEAYRKRKGWTNRPGIHLPPVSTSPDLL</sequence>
<feature type="compositionally biased region" description="Polar residues" evidence="1">
    <location>
        <begin position="64"/>
        <end position="79"/>
    </location>
</feature>
<reference evidence="2" key="1">
    <citation type="journal article" date="2017" name="Nature">
        <title>The genome of Chenopodium quinoa.</title>
        <authorList>
            <person name="Jarvis D.E."/>
            <person name="Ho Y.S."/>
            <person name="Lightfoot D.J."/>
            <person name="Schmoeckel S.M."/>
            <person name="Li B."/>
            <person name="Borm T.J.A."/>
            <person name="Ohyanagi H."/>
            <person name="Mineta K."/>
            <person name="Michell C.T."/>
            <person name="Saber N."/>
            <person name="Kharbatia N.M."/>
            <person name="Rupper R.R."/>
            <person name="Sharp A.R."/>
            <person name="Dally N."/>
            <person name="Boughton B.A."/>
            <person name="Woo Y.H."/>
            <person name="Gao G."/>
            <person name="Schijlen E.G.W.M."/>
            <person name="Guo X."/>
            <person name="Momin A.A."/>
            <person name="Negrao S."/>
            <person name="Al-Babili S."/>
            <person name="Gehring C."/>
            <person name="Roessner U."/>
            <person name="Jung C."/>
            <person name="Murphy K."/>
            <person name="Arold S.T."/>
            <person name="Gojobori T."/>
            <person name="van der Linden C.G."/>
            <person name="van Loo E.N."/>
            <person name="Jellen E.N."/>
            <person name="Maughan P.J."/>
            <person name="Tester M."/>
        </authorList>
    </citation>
    <scope>NUCLEOTIDE SEQUENCE [LARGE SCALE GENOMIC DNA]</scope>
    <source>
        <strain evidence="2">cv. PI 614886</strain>
    </source>
</reference>
<feature type="region of interest" description="Disordered" evidence="1">
    <location>
        <begin position="64"/>
        <end position="146"/>
    </location>
</feature>
<dbReference type="Proteomes" id="UP000596660">
    <property type="component" value="Unplaced"/>
</dbReference>